<dbReference type="InterPro" id="IPR025761">
    <property type="entry name" value="FFD_box"/>
</dbReference>
<feature type="compositionally biased region" description="Low complexity" evidence="3">
    <location>
        <begin position="429"/>
        <end position="470"/>
    </location>
</feature>
<feature type="compositionally biased region" description="Polar residues" evidence="3">
    <location>
        <begin position="237"/>
        <end position="247"/>
    </location>
</feature>
<sequence>MPSFIGSNITLITKSKIRYAGTIIGIDTDSSAMLLGSVKCYGPEGSAQTTNPTYLSIMSFNNADIEDLKIGDNDEKVQQTQEHQSPPPRAISSIHDDPAVLSVVTNKKSEQNAPLFNTSSNQTMSYALRNLQLSSVNGESEKRNFDNRKEYGLGTESKWETEPRQPQSGSTTSKFFDNFNSKSNNHLSTDATNRYFQPFNDYCGSKNNESFANHCITHSTQTTNDLLSNDNDNNQSFSGNRPYSQMQMRRHQQQNDNFDDNSGFNRYSSHGNNYHQGGKSNYQHQQRYQQQQPQQQQRQFYNHGNNRYNSNYQQKQFPKQNRETFNDLPFESDFDFDQSNQKFDKIASESEFNKQSPLADYSESSQTNNVQHSKLLKNINSDIDTNVTYTYDKKKSFFDNISCSMSTGNDGISEQNPNYRPKNQETFGNSYYQRRQDNNYNRRSTYNNNNNNNNNTNDYYRSQNQQRNYY</sequence>
<proteinExistence type="inferred from homology"/>
<evidence type="ECO:0000313" key="6">
    <source>
        <dbReference type="EMBL" id="CAF1375870.1"/>
    </source>
</evidence>
<evidence type="ECO:0000259" key="5">
    <source>
        <dbReference type="PROSITE" id="PS51513"/>
    </source>
</evidence>
<organism evidence="6 8">
    <name type="scientific">Didymodactylos carnosus</name>
    <dbReference type="NCBI Taxonomy" id="1234261"/>
    <lineage>
        <taxon>Eukaryota</taxon>
        <taxon>Metazoa</taxon>
        <taxon>Spiralia</taxon>
        <taxon>Gnathifera</taxon>
        <taxon>Rotifera</taxon>
        <taxon>Eurotatoria</taxon>
        <taxon>Bdelloidea</taxon>
        <taxon>Philodinida</taxon>
        <taxon>Philodinidae</taxon>
        <taxon>Didymodactylos</taxon>
    </lineage>
</organism>
<dbReference type="AlphaFoldDB" id="A0A815JBV5"/>
<protein>
    <submittedName>
        <fullName evidence="6">Uncharacterized protein</fullName>
    </submittedName>
</protein>
<feature type="compositionally biased region" description="Basic and acidic residues" evidence="3">
    <location>
        <begin position="139"/>
        <end position="163"/>
    </location>
</feature>
<dbReference type="SMART" id="SM01199">
    <property type="entry name" value="FDF"/>
    <property type="match status" value="1"/>
</dbReference>
<feature type="domain" description="DFDF" evidence="4">
    <location>
        <begin position="322"/>
        <end position="358"/>
    </location>
</feature>
<feature type="compositionally biased region" description="Low complexity" evidence="3">
    <location>
        <begin position="223"/>
        <end position="236"/>
    </location>
</feature>
<evidence type="ECO:0000256" key="3">
    <source>
        <dbReference type="SAM" id="MobiDB-lite"/>
    </source>
</evidence>
<evidence type="ECO:0000313" key="8">
    <source>
        <dbReference type="Proteomes" id="UP000663829"/>
    </source>
</evidence>
<feature type="short sequence motif" description="FFD box" evidence="2">
    <location>
        <begin position="389"/>
        <end position="405"/>
    </location>
</feature>
<keyword evidence="8" id="KW-1185">Reference proteome</keyword>
<reference evidence="6" key="1">
    <citation type="submission" date="2021-02" db="EMBL/GenBank/DDBJ databases">
        <authorList>
            <person name="Nowell W R."/>
        </authorList>
    </citation>
    <scope>NUCLEOTIDE SEQUENCE</scope>
</reference>
<feature type="region of interest" description="Disordered" evidence="3">
    <location>
        <begin position="75"/>
        <end position="94"/>
    </location>
</feature>
<dbReference type="PANTHER" id="PTHR13586:SF26">
    <property type="entry name" value="CHROMOSOME UNDETERMINED SCAFFOLD_51, WHOLE GENOME SHOTGUN SEQUENCE"/>
    <property type="match status" value="1"/>
</dbReference>
<dbReference type="InterPro" id="IPR019050">
    <property type="entry name" value="FDF_dom"/>
</dbReference>
<dbReference type="OrthoDB" id="21539at2759"/>
<feature type="region of interest" description="Disordered" evidence="3">
    <location>
        <begin position="223"/>
        <end position="298"/>
    </location>
</feature>
<comment type="caution">
    <text evidence="6">The sequence shown here is derived from an EMBL/GenBank/DDBJ whole genome shotgun (WGS) entry which is preliminary data.</text>
</comment>
<evidence type="ECO:0000256" key="1">
    <source>
        <dbReference type="ARBA" id="ARBA00010415"/>
    </source>
</evidence>
<dbReference type="Pfam" id="PF12701">
    <property type="entry name" value="LSM14"/>
    <property type="match status" value="1"/>
</dbReference>
<feature type="compositionally biased region" description="Polar residues" evidence="3">
    <location>
        <begin position="254"/>
        <end position="281"/>
    </location>
</feature>
<dbReference type="InterPro" id="IPR025609">
    <property type="entry name" value="Lsm14-like_N"/>
</dbReference>
<dbReference type="InterPro" id="IPR010920">
    <property type="entry name" value="LSM_dom_sf"/>
</dbReference>
<comment type="similarity">
    <text evidence="1">Belongs to the LSM14 family.</text>
</comment>
<dbReference type="PROSITE" id="PS51512">
    <property type="entry name" value="DFDF"/>
    <property type="match status" value="1"/>
</dbReference>
<feature type="domain" description="FFD box profile" evidence="5">
    <location>
        <begin position="389"/>
        <end position="405"/>
    </location>
</feature>
<dbReference type="PROSITE" id="PS51513">
    <property type="entry name" value="FFD"/>
    <property type="match status" value="1"/>
</dbReference>
<dbReference type="Gene3D" id="2.30.30.100">
    <property type="match status" value="1"/>
</dbReference>
<feature type="region of interest" description="Disordered" evidence="3">
    <location>
        <begin position="409"/>
        <end position="470"/>
    </location>
</feature>
<accession>A0A815JBV5</accession>
<dbReference type="Proteomes" id="UP000663829">
    <property type="component" value="Unassembled WGS sequence"/>
</dbReference>
<evidence type="ECO:0000259" key="4">
    <source>
        <dbReference type="PROSITE" id="PS51512"/>
    </source>
</evidence>
<dbReference type="PANTHER" id="PTHR13586">
    <property type="entry name" value="SCD6 PROTEIN-RELATED"/>
    <property type="match status" value="1"/>
</dbReference>
<dbReference type="EMBL" id="CAJNOQ010016161">
    <property type="protein sequence ID" value="CAF1375870.1"/>
    <property type="molecule type" value="Genomic_DNA"/>
</dbReference>
<dbReference type="SUPFAM" id="SSF50182">
    <property type="entry name" value="Sm-like ribonucleoproteins"/>
    <property type="match status" value="1"/>
</dbReference>
<feature type="compositionally biased region" description="Polar residues" evidence="3">
    <location>
        <begin position="409"/>
        <end position="418"/>
    </location>
</feature>
<dbReference type="SMART" id="SM01271">
    <property type="entry name" value="LSM14"/>
    <property type="match status" value="1"/>
</dbReference>
<gene>
    <name evidence="6" type="ORF">GPM918_LOCUS32085</name>
    <name evidence="7" type="ORF">SRO942_LOCUS32743</name>
</gene>
<evidence type="ECO:0000313" key="7">
    <source>
        <dbReference type="EMBL" id="CAF4266210.1"/>
    </source>
</evidence>
<dbReference type="Proteomes" id="UP000681722">
    <property type="component" value="Unassembled WGS sequence"/>
</dbReference>
<dbReference type="Pfam" id="PF09532">
    <property type="entry name" value="FDF"/>
    <property type="match status" value="1"/>
</dbReference>
<feature type="region of interest" description="Disordered" evidence="3">
    <location>
        <begin position="137"/>
        <end position="177"/>
    </location>
</feature>
<feature type="compositionally biased region" description="Low complexity" evidence="3">
    <location>
        <begin position="282"/>
        <end position="298"/>
    </location>
</feature>
<evidence type="ECO:0000256" key="2">
    <source>
        <dbReference type="PROSITE-ProRule" id="PRU00846"/>
    </source>
</evidence>
<name>A0A815JBV5_9BILA</name>
<dbReference type="InterPro" id="IPR025762">
    <property type="entry name" value="DFDF"/>
</dbReference>
<dbReference type="EMBL" id="CAJOBC010078332">
    <property type="protein sequence ID" value="CAF4266210.1"/>
    <property type="molecule type" value="Genomic_DNA"/>
</dbReference>